<gene>
    <name evidence="8" type="ORF">GCM10009676_25840</name>
</gene>
<keyword evidence="4 6" id="KW-0472">Membrane</keyword>
<organism evidence="8 9">
    <name type="scientific">Prauserella halophila</name>
    <dbReference type="NCBI Taxonomy" id="185641"/>
    <lineage>
        <taxon>Bacteria</taxon>
        <taxon>Bacillati</taxon>
        <taxon>Actinomycetota</taxon>
        <taxon>Actinomycetes</taxon>
        <taxon>Pseudonocardiales</taxon>
        <taxon>Pseudonocardiaceae</taxon>
        <taxon>Prauserella</taxon>
    </lineage>
</organism>
<evidence type="ECO:0000256" key="6">
    <source>
        <dbReference type="SAM" id="Phobius"/>
    </source>
</evidence>
<comment type="caution">
    <text evidence="8">The sequence shown here is derived from an EMBL/GenBank/DDBJ whole genome shotgun (WGS) entry which is preliminary data.</text>
</comment>
<name>A0ABP4GVI3_9PSEU</name>
<keyword evidence="2 6" id="KW-0812">Transmembrane</keyword>
<feature type="transmembrane region" description="Helical" evidence="6">
    <location>
        <begin position="52"/>
        <end position="72"/>
    </location>
</feature>
<evidence type="ECO:0000313" key="9">
    <source>
        <dbReference type="Proteomes" id="UP001500653"/>
    </source>
</evidence>
<keyword evidence="9" id="KW-1185">Reference proteome</keyword>
<evidence type="ECO:0000313" key="8">
    <source>
        <dbReference type="EMBL" id="GAA1239909.1"/>
    </source>
</evidence>
<evidence type="ECO:0000256" key="2">
    <source>
        <dbReference type="ARBA" id="ARBA00022692"/>
    </source>
</evidence>
<feature type="region of interest" description="Disordered" evidence="5">
    <location>
        <begin position="1"/>
        <end position="45"/>
    </location>
</feature>
<dbReference type="RefSeq" id="WP_253862419.1">
    <property type="nucleotide sequence ID" value="NZ_BAAALN010000006.1"/>
</dbReference>
<accession>A0ABP4GVI3</accession>
<dbReference type="Proteomes" id="UP001500653">
    <property type="component" value="Unassembled WGS sequence"/>
</dbReference>
<evidence type="ECO:0000256" key="5">
    <source>
        <dbReference type="SAM" id="MobiDB-lite"/>
    </source>
</evidence>
<evidence type="ECO:0000256" key="1">
    <source>
        <dbReference type="ARBA" id="ARBA00022475"/>
    </source>
</evidence>
<reference evidence="9" key="1">
    <citation type="journal article" date="2019" name="Int. J. Syst. Evol. Microbiol.">
        <title>The Global Catalogue of Microorganisms (GCM) 10K type strain sequencing project: providing services to taxonomists for standard genome sequencing and annotation.</title>
        <authorList>
            <consortium name="The Broad Institute Genomics Platform"/>
            <consortium name="The Broad Institute Genome Sequencing Center for Infectious Disease"/>
            <person name="Wu L."/>
            <person name="Ma J."/>
        </authorList>
    </citation>
    <scope>NUCLEOTIDE SEQUENCE [LARGE SCALE GENOMIC DNA]</scope>
    <source>
        <strain evidence="9">JCM 13023</strain>
    </source>
</reference>
<dbReference type="InterPro" id="IPR010445">
    <property type="entry name" value="LapA_dom"/>
</dbReference>
<feature type="transmembrane region" description="Helical" evidence="6">
    <location>
        <begin position="92"/>
        <end position="114"/>
    </location>
</feature>
<feature type="compositionally biased region" description="Pro residues" evidence="5">
    <location>
        <begin position="15"/>
        <end position="28"/>
    </location>
</feature>
<proteinExistence type="predicted"/>
<dbReference type="Pfam" id="PF06305">
    <property type="entry name" value="LapA_dom"/>
    <property type="match status" value="1"/>
</dbReference>
<feature type="domain" description="Lipopolysaccharide assembly protein A" evidence="7">
    <location>
        <begin position="73"/>
        <end position="122"/>
    </location>
</feature>
<dbReference type="EMBL" id="BAAALN010000006">
    <property type="protein sequence ID" value="GAA1239909.1"/>
    <property type="molecule type" value="Genomic_DNA"/>
</dbReference>
<protein>
    <recommendedName>
        <fullName evidence="7">Lipopolysaccharide assembly protein A domain-containing protein</fullName>
    </recommendedName>
</protein>
<evidence type="ECO:0000256" key="4">
    <source>
        <dbReference type="ARBA" id="ARBA00023136"/>
    </source>
</evidence>
<evidence type="ECO:0000259" key="7">
    <source>
        <dbReference type="Pfam" id="PF06305"/>
    </source>
</evidence>
<keyword evidence="1" id="KW-1003">Cell membrane</keyword>
<evidence type="ECO:0000256" key="3">
    <source>
        <dbReference type="ARBA" id="ARBA00022989"/>
    </source>
</evidence>
<keyword evidence="3 6" id="KW-1133">Transmembrane helix</keyword>
<sequence>MTDTPATGPVQSTPSPDPPPTNSAPPVGPSAATEPPAAPAAPDPRRRTRTSALWIGVIVFAAVLVLLLIFILQNTQAVEISYFTVSGSVSLAVAMLLSTVAGVLLTAIAGSLRIRQLRRRIPRSPRH</sequence>